<protein>
    <submittedName>
        <fullName evidence="1">Uncharacterized protein</fullName>
    </submittedName>
</protein>
<gene>
    <name evidence="1" type="ORF">M440DRAFT_264523</name>
</gene>
<dbReference type="AlphaFoldDB" id="A0A2T4CAE4"/>
<dbReference type="Proteomes" id="UP000240760">
    <property type="component" value="Unassembled WGS sequence"/>
</dbReference>
<organism evidence="1 2">
    <name type="scientific">Trichoderma longibrachiatum ATCC 18648</name>
    <dbReference type="NCBI Taxonomy" id="983965"/>
    <lineage>
        <taxon>Eukaryota</taxon>
        <taxon>Fungi</taxon>
        <taxon>Dikarya</taxon>
        <taxon>Ascomycota</taxon>
        <taxon>Pezizomycotina</taxon>
        <taxon>Sordariomycetes</taxon>
        <taxon>Hypocreomycetidae</taxon>
        <taxon>Hypocreales</taxon>
        <taxon>Hypocreaceae</taxon>
        <taxon>Trichoderma</taxon>
    </lineage>
</organism>
<evidence type="ECO:0000313" key="1">
    <source>
        <dbReference type="EMBL" id="PTB78536.1"/>
    </source>
</evidence>
<reference evidence="1 2" key="1">
    <citation type="submission" date="2016-07" db="EMBL/GenBank/DDBJ databases">
        <title>Multiple horizontal gene transfer events from other fungi enriched the ability of initially mycotrophic Trichoderma (Ascomycota) to feed on dead plant biomass.</title>
        <authorList>
            <consortium name="DOE Joint Genome Institute"/>
            <person name="Aerts A."/>
            <person name="Atanasova L."/>
            <person name="Chenthamara K."/>
            <person name="Zhang J."/>
            <person name="Grujic M."/>
            <person name="Henrissat B."/>
            <person name="Kuo A."/>
            <person name="Salamov A."/>
            <person name="Lipzen A."/>
            <person name="Labutti K."/>
            <person name="Barry K."/>
            <person name="Miao Y."/>
            <person name="Rahimi M.J."/>
            <person name="Shen Q."/>
            <person name="Grigoriev I.V."/>
            <person name="Kubicek C.P."/>
            <person name="Druzhinina I.S."/>
        </authorList>
    </citation>
    <scope>NUCLEOTIDE SEQUENCE [LARGE SCALE GENOMIC DNA]</scope>
    <source>
        <strain evidence="1 2">ATCC 18648</strain>
    </source>
</reference>
<evidence type="ECO:0000313" key="2">
    <source>
        <dbReference type="Proteomes" id="UP000240760"/>
    </source>
</evidence>
<name>A0A2T4CAE4_TRILO</name>
<dbReference type="EMBL" id="KZ679129">
    <property type="protein sequence ID" value="PTB78536.1"/>
    <property type="molecule type" value="Genomic_DNA"/>
</dbReference>
<keyword evidence="2" id="KW-1185">Reference proteome</keyword>
<accession>A0A2T4CAE4</accession>
<sequence length="104" mass="11818">MSMTLHHLGGFSSRLFRLCACLLPDPPPMLVLVWLRGRGRYLVICLVVISRYLRGLCCDGAPRSSQDYEIFDVRVVQKVLPCHDSQKRPLPVALSVMSQRYVCL</sequence>
<proteinExistence type="predicted"/>